<feature type="compositionally biased region" description="Basic and acidic residues" evidence="1">
    <location>
        <begin position="162"/>
        <end position="177"/>
    </location>
</feature>
<feature type="compositionally biased region" description="Basic and acidic residues" evidence="1">
    <location>
        <begin position="221"/>
        <end position="245"/>
    </location>
</feature>
<name>A0A9W6A6V4_ASPNG</name>
<protein>
    <submittedName>
        <fullName evidence="2">Uncharacterized protein</fullName>
    </submittedName>
</protein>
<feature type="compositionally biased region" description="Polar residues" evidence="1">
    <location>
        <begin position="210"/>
        <end position="219"/>
    </location>
</feature>
<organism evidence="2 3">
    <name type="scientific">Aspergillus niger</name>
    <dbReference type="NCBI Taxonomy" id="5061"/>
    <lineage>
        <taxon>Eukaryota</taxon>
        <taxon>Fungi</taxon>
        <taxon>Dikarya</taxon>
        <taxon>Ascomycota</taxon>
        <taxon>Pezizomycotina</taxon>
        <taxon>Eurotiomycetes</taxon>
        <taxon>Eurotiomycetidae</taxon>
        <taxon>Eurotiales</taxon>
        <taxon>Aspergillaceae</taxon>
        <taxon>Aspergillus</taxon>
        <taxon>Aspergillus subgen. Circumdati</taxon>
    </lineage>
</organism>
<gene>
    <name evidence="2" type="ORF">AnigIFM63604_008624</name>
</gene>
<dbReference type="Proteomes" id="UP001144191">
    <property type="component" value="Unassembled WGS sequence"/>
</dbReference>
<feature type="compositionally biased region" description="Low complexity" evidence="1">
    <location>
        <begin position="124"/>
        <end position="147"/>
    </location>
</feature>
<evidence type="ECO:0000256" key="1">
    <source>
        <dbReference type="SAM" id="MobiDB-lite"/>
    </source>
</evidence>
<accession>A0A9W6A6V4</accession>
<dbReference type="EMBL" id="BRPB01000056">
    <property type="protein sequence ID" value="GLA51996.1"/>
    <property type="molecule type" value="Genomic_DNA"/>
</dbReference>
<evidence type="ECO:0000313" key="2">
    <source>
        <dbReference type="EMBL" id="GLA51996.1"/>
    </source>
</evidence>
<evidence type="ECO:0000313" key="3">
    <source>
        <dbReference type="Proteomes" id="UP001144191"/>
    </source>
</evidence>
<reference evidence="2" key="1">
    <citation type="submission" date="2022-07" db="EMBL/GenBank/DDBJ databases">
        <title>Taxonomy of Aspergillus series Nigri: significant species reduction supported by multi-species coalescent approaches.</title>
        <authorList>
            <person name="Bian C."/>
            <person name="Kusuya Y."/>
            <person name="Sklenar F."/>
            <person name="D'hooge E."/>
            <person name="Yaguchi T."/>
            <person name="Takahashi H."/>
            <person name="Hubka V."/>
        </authorList>
    </citation>
    <scope>NUCLEOTIDE SEQUENCE</scope>
    <source>
        <strain evidence="2">IFM 63604</strain>
    </source>
</reference>
<comment type="caution">
    <text evidence="2">The sequence shown here is derived from an EMBL/GenBank/DDBJ whole genome shotgun (WGS) entry which is preliminary data.</text>
</comment>
<feature type="region of interest" description="Disordered" evidence="1">
    <location>
        <begin position="78"/>
        <end position="249"/>
    </location>
</feature>
<proteinExistence type="predicted"/>
<sequence length="267" mass="29281">MSNQPERPWTEEEKYTLLTEILKKARVPSSHLVRMIRDFNITPSWADIPLPPGRSLNSCQIAFCNMLQHVQISVTHSLGSIPPQPHEPSVPATVPLESSSVLRKRPLIPSDRTIRAPRAIQPRPATSTASYSSESGASALLSPSSESVTARGEPPRKRGRPSKAESERRKAAAEARGETYPPPRRSGSHKLKVSSTPTSPSGVAPGLPSFSPQASSSRPQDLPRHEMHYRRATEGYAESRHELFDARATTSGDKTDFAITRNPTVRS</sequence>
<dbReference type="AlphaFoldDB" id="A0A9W6A6V4"/>